<evidence type="ECO:0000259" key="4">
    <source>
        <dbReference type="SMART" id="SM00857"/>
    </source>
</evidence>
<dbReference type="Pfam" id="PF07508">
    <property type="entry name" value="Recombinase"/>
    <property type="match status" value="1"/>
</dbReference>
<dbReference type="GO" id="GO:0000150">
    <property type="term" value="F:DNA strand exchange activity"/>
    <property type="evidence" value="ECO:0007669"/>
    <property type="project" value="InterPro"/>
</dbReference>
<dbReference type="InterPro" id="IPR036162">
    <property type="entry name" value="Resolvase-like_N_sf"/>
</dbReference>
<dbReference type="OrthoDB" id="2290206at2"/>
<evidence type="ECO:0000313" key="6">
    <source>
        <dbReference type="Proteomes" id="UP000318413"/>
    </source>
</evidence>
<dbReference type="SMART" id="SM00857">
    <property type="entry name" value="Resolvase"/>
    <property type="match status" value="1"/>
</dbReference>
<protein>
    <submittedName>
        <fullName evidence="5">Resolvase</fullName>
    </submittedName>
</protein>
<dbReference type="CDD" id="cd00338">
    <property type="entry name" value="Ser_Recombinase"/>
    <property type="match status" value="1"/>
</dbReference>
<dbReference type="InterPro" id="IPR006119">
    <property type="entry name" value="Resolv_N"/>
</dbReference>
<dbReference type="AlphaFoldDB" id="A0A502CGF8"/>
<keyword evidence="1" id="KW-0238">DNA-binding</keyword>
<accession>A0A502CGF8</accession>
<evidence type="ECO:0000256" key="3">
    <source>
        <dbReference type="SAM" id="MobiDB-lite"/>
    </source>
</evidence>
<proteinExistence type="predicted"/>
<evidence type="ECO:0000256" key="2">
    <source>
        <dbReference type="ARBA" id="ARBA00023172"/>
    </source>
</evidence>
<feature type="compositionally biased region" description="Basic residues" evidence="3">
    <location>
        <begin position="254"/>
        <end position="270"/>
    </location>
</feature>
<dbReference type="PANTHER" id="PTHR30461">
    <property type="entry name" value="DNA-INVERTASE FROM LAMBDOID PROPHAGE"/>
    <property type="match status" value="1"/>
</dbReference>
<dbReference type="Gene3D" id="3.40.50.1390">
    <property type="entry name" value="Resolvase, N-terminal catalytic domain"/>
    <property type="match status" value="1"/>
</dbReference>
<gene>
    <name evidence="5" type="ORF">EAH84_12175</name>
</gene>
<keyword evidence="6" id="KW-1185">Reference proteome</keyword>
<name>A0A502CGF8_9SPHN</name>
<keyword evidence="2" id="KW-0233">DNA recombination</keyword>
<dbReference type="PANTHER" id="PTHR30461:SF2">
    <property type="entry name" value="SERINE RECOMBINASE PINE-RELATED"/>
    <property type="match status" value="1"/>
</dbReference>
<dbReference type="RefSeq" id="WP_140872292.1">
    <property type="nucleotide sequence ID" value="NZ_RCZK01000010.1"/>
</dbReference>
<evidence type="ECO:0000313" key="5">
    <source>
        <dbReference type="EMBL" id="TPG10831.1"/>
    </source>
</evidence>
<sequence>MTTKYVAYYCVSAAKPGRSGSGLEAQRKGVEGYLTGMSGILVGEFTEIESGRRNDRRELARALAACDLTGAILVVAKLHRLSRNVAFLAVLRDSGAPFVAADMPEANELTIHIMATVAEEERRAISYRTKEALTAAKARGVQLGGVRGNISDWKRGAVASAAVRGEAAADRNANVRRQIAALAGSEKLSLRQIADRLNTAGVRTARGGLWSATQVRRAMDESRGSEIVITESTSNDRCPRPRLTKSSAGSSRIRGLRRRPISMRRARRRR</sequence>
<dbReference type="SUPFAM" id="SSF53041">
    <property type="entry name" value="Resolvase-like"/>
    <property type="match status" value="1"/>
</dbReference>
<dbReference type="EMBL" id="RCZK01000010">
    <property type="protein sequence ID" value="TPG10831.1"/>
    <property type="molecule type" value="Genomic_DNA"/>
</dbReference>
<feature type="region of interest" description="Disordered" evidence="3">
    <location>
        <begin position="231"/>
        <end position="270"/>
    </location>
</feature>
<dbReference type="InterPro" id="IPR050639">
    <property type="entry name" value="SSR_resolvase"/>
</dbReference>
<dbReference type="Proteomes" id="UP000318413">
    <property type="component" value="Unassembled WGS sequence"/>
</dbReference>
<organism evidence="5 6">
    <name type="scientific">Sphingomonas oligophenolica</name>
    <dbReference type="NCBI Taxonomy" id="301154"/>
    <lineage>
        <taxon>Bacteria</taxon>
        <taxon>Pseudomonadati</taxon>
        <taxon>Pseudomonadota</taxon>
        <taxon>Alphaproteobacteria</taxon>
        <taxon>Sphingomonadales</taxon>
        <taxon>Sphingomonadaceae</taxon>
        <taxon>Sphingomonas</taxon>
    </lineage>
</organism>
<dbReference type="GO" id="GO:0003677">
    <property type="term" value="F:DNA binding"/>
    <property type="evidence" value="ECO:0007669"/>
    <property type="project" value="UniProtKB-KW"/>
</dbReference>
<evidence type="ECO:0000256" key="1">
    <source>
        <dbReference type="ARBA" id="ARBA00023125"/>
    </source>
</evidence>
<reference evidence="5 6" key="1">
    <citation type="journal article" date="2019" name="Environ. Microbiol.">
        <title>Species interactions and distinct microbial communities in high Arctic permafrost affected cryosols are associated with the CH4 and CO2 gas fluxes.</title>
        <authorList>
            <person name="Altshuler I."/>
            <person name="Hamel J."/>
            <person name="Turney S."/>
            <person name="Magnuson E."/>
            <person name="Levesque R."/>
            <person name="Greer C."/>
            <person name="Whyte L.G."/>
        </authorList>
    </citation>
    <scope>NUCLEOTIDE SEQUENCE [LARGE SCALE GENOMIC DNA]</scope>
    <source>
        <strain evidence="5 6">S5.1</strain>
    </source>
</reference>
<dbReference type="Pfam" id="PF00239">
    <property type="entry name" value="Resolvase"/>
    <property type="match status" value="1"/>
</dbReference>
<feature type="domain" description="Resolvase/invertase-type recombinase catalytic" evidence="4">
    <location>
        <begin position="5"/>
        <end position="142"/>
    </location>
</feature>
<comment type="caution">
    <text evidence="5">The sequence shown here is derived from an EMBL/GenBank/DDBJ whole genome shotgun (WGS) entry which is preliminary data.</text>
</comment>
<dbReference type="InterPro" id="IPR011109">
    <property type="entry name" value="DNA_bind_recombinase_dom"/>
</dbReference>